<dbReference type="SUPFAM" id="SSF53756">
    <property type="entry name" value="UDP-Glycosyltransferase/glycogen phosphorylase"/>
    <property type="match status" value="1"/>
</dbReference>
<keyword evidence="3" id="KW-1185">Reference proteome</keyword>
<keyword evidence="1" id="KW-0472">Membrane</keyword>
<dbReference type="Gene3D" id="3.40.50.12580">
    <property type="match status" value="1"/>
</dbReference>
<evidence type="ECO:0000256" key="1">
    <source>
        <dbReference type="SAM" id="Phobius"/>
    </source>
</evidence>
<dbReference type="Proteomes" id="UP000182360">
    <property type="component" value="Unassembled WGS sequence"/>
</dbReference>
<organism evidence="2 3">
    <name type="scientific">Treponema bryantii</name>
    <dbReference type="NCBI Taxonomy" id="163"/>
    <lineage>
        <taxon>Bacteria</taxon>
        <taxon>Pseudomonadati</taxon>
        <taxon>Spirochaetota</taxon>
        <taxon>Spirochaetia</taxon>
        <taxon>Spirochaetales</taxon>
        <taxon>Treponemataceae</taxon>
        <taxon>Treponema</taxon>
    </lineage>
</organism>
<dbReference type="InterPro" id="IPR043148">
    <property type="entry name" value="TagF_C"/>
</dbReference>
<dbReference type="EMBL" id="FOFU01000011">
    <property type="protein sequence ID" value="SEQ81247.1"/>
    <property type="molecule type" value="Genomic_DNA"/>
</dbReference>
<keyword evidence="1" id="KW-0812">Transmembrane</keyword>
<gene>
    <name evidence="2" type="ORF">SAMN04487977_11156</name>
</gene>
<dbReference type="Pfam" id="PF04464">
    <property type="entry name" value="Glyphos_transf"/>
    <property type="match status" value="1"/>
</dbReference>
<evidence type="ECO:0000313" key="3">
    <source>
        <dbReference type="Proteomes" id="UP000182360"/>
    </source>
</evidence>
<accession>A0A1H9J396</accession>
<reference evidence="2 3" key="1">
    <citation type="submission" date="2016-10" db="EMBL/GenBank/DDBJ databases">
        <authorList>
            <person name="de Groot N.N."/>
        </authorList>
    </citation>
    <scope>NUCLEOTIDE SEQUENCE [LARGE SCALE GENOMIC DNA]</scope>
    <source>
        <strain evidence="2 3">B25</strain>
    </source>
</reference>
<dbReference type="GO" id="GO:0016020">
    <property type="term" value="C:membrane"/>
    <property type="evidence" value="ECO:0007669"/>
    <property type="project" value="InterPro"/>
</dbReference>
<name>A0A1H9J396_9SPIR</name>
<sequence length="413" mass="47475">MMILPLYIDPGTGSMLFSILIGAAATLFFLSKAMLLKLKVLFAGKKGVQEDKAYKKYVIYCEDKRYWTVFQPVIEEFEKRKIELTYYTGSKDDAVFDKNYEFIKAEYIGTGNVAYAKLNMLSAGIVLMTTPGIQVYQLKRSKNVKHYSHIFHSCTDSTMYRLFGLDYFDSVLMTGDYQADDIRLLENQRGLPAKELVTVGCTYLDVLKEKMESIPTEENHKFTVLVSPSWGKSALLGLYGEKLLDPLAKSGMRIIIRPHPQSRISEKDMLDRLHERYKDYENIEWDNERDNIYSLKKADIMISDFSGIVYDYTFLCDKPVMYANSEMDLLPYDIYDTGHEPWAVTTLQKIGIPIQEKDFENIAEVIKNASDSPELAKLRAHYKSEAWQHIGEAGKLTADYMINKMASFENPKN</sequence>
<dbReference type="AlphaFoldDB" id="A0A1H9J396"/>
<keyword evidence="2" id="KW-0808">Transferase</keyword>
<evidence type="ECO:0000313" key="2">
    <source>
        <dbReference type="EMBL" id="SEQ81247.1"/>
    </source>
</evidence>
<feature type="transmembrane region" description="Helical" evidence="1">
    <location>
        <begin position="12"/>
        <end position="30"/>
    </location>
</feature>
<dbReference type="GO" id="GO:0047355">
    <property type="term" value="F:CDP-glycerol glycerophosphotransferase activity"/>
    <property type="evidence" value="ECO:0007669"/>
    <property type="project" value="InterPro"/>
</dbReference>
<dbReference type="InterPro" id="IPR007554">
    <property type="entry name" value="Glycerophosphate_synth"/>
</dbReference>
<proteinExistence type="predicted"/>
<protein>
    <submittedName>
        <fullName evidence="2">CDP-Glycerol:Poly(Glycerophosphate) glycerophosphotransferase</fullName>
    </submittedName>
</protein>
<keyword evidence="1" id="KW-1133">Transmembrane helix</keyword>